<dbReference type="STRING" id="1227493.C483_03999"/>
<protein>
    <submittedName>
        <fullName evidence="2">Uncharacterized protein</fullName>
    </submittedName>
</protein>
<gene>
    <name evidence="2" type="ORF">C483_03999</name>
</gene>
<keyword evidence="3" id="KW-1185">Reference proteome</keyword>
<dbReference type="Proteomes" id="UP000011519">
    <property type="component" value="Unassembled WGS sequence"/>
</dbReference>
<feature type="region of interest" description="Disordered" evidence="1">
    <location>
        <begin position="1"/>
        <end position="24"/>
    </location>
</feature>
<sequence length="186" mass="20183">MANRRHERQYSGWDEAGASDGMVRQYDTTRMRWVELDLEDVPGRVIARHRGADGSAEADGSPEPDNSSEPPSGPTQESGPAAQTGEIVDVELVLESAQTKHAVESFVVTVENQAATPLTVDRAGLTFDDEPEKSAPIEAVVLESGETAAIEVHWSWIHQDQDVLTVGVRSGSEPIAMATVDLDDYR</sequence>
<evidence type="ECO:0000313" key="3">
    <source>
        <dbReference type="Proteomes" id="UP000011519"/>
    </source>
</evidence>
<evidence type="ECO:0000256" key="1">
    <source>
        <dbReference type="SAM" id="MobiDB-lite"/>
    </source>
</evidence>
<feature type="region of interest" description="Disordered" evidence="1">
    <location>
        <begin position="42"/>
        <end position="82"/>
    </location>
</feature>
<dbReference type="EMBL" id="AOIM01000013">
    <property type="protein sequence ID" value="ELY93809.1"/>
    <property type="molecule type" value="Genomic_DNA"/>
</dbReference>
<feature type="compositionally biased region" description="Low complexity" evidence="1">
    <location>
        <begin position="59"/>
        <end position="70"/>
    </location>
</feature>
<proteinExistence type="predicted"/>
<accession>M0A5F7</accession>
<organism evidence="2 3">
    <name type="scientific">Natrialba hulunbeirensis JCM 10989</name>
    <dbReference type="NCBI Taxonomy" id="1227493"/>
    <lineage>
        <taxon>Archaea</taxon>
        <taxon>Methanobacteriati</taxon>
        <taxon>Methanobacteriota</taxon>
        <taxon>Stenosarchaea group</taxon>
        <taxon>Halobacteria</taxon>
        <taxon>Halobacteriales</taxon>
        <taxon>Natrialbaceae</taxon>
        <taxon>Natrialba</taxon>
    </lineage>
</organism>
<comment type="caution">
    <text evidence="2">The sequence shown here is derived from an EMBL/GenBank/DDBJ whole genome shotgun (WGS) entry which is preliminary data.</text>
</comment>
<name>M0A5F7_9EURY</name>
<dbReference type="PATRIC" id="fig|1227493.4.peg.765"/>
<dbReference type="AlphaFoldDB" id="M0A5F7"/>
<evidence type="ECO:0000313" key="2">
    <source>
        <dbReference type="EMBL" id="ELY93809.1"/>
    </source>
</evidence>
<reference evidence="2 3" key="1">
    <citation type="journal article" date="2014" name="PLoS Genet.">
        <title>Phylogenetically driven sequencing of extremely halophilic archaea reveals strategies for static and dynamic osmo-response.</title>
        <authorList>
            <person name="Becker E.A."/>
            <person name="Seitzer P.M."/>
            <person name="Tritt A."/>
            <person name="Larsen D."/>
            <person name="Krusor M."/>
            <person name="Yao A.I."/>
            <person name="Wu D."/>
            <person name="Madern D."/>
            <person name="Eisen J.A."/>
            <person name="Darling A.E."/>
            <person name="Facciotti M.T."/>
        </authorList>
    </citation>
    <scope>NUCLEOTIDE SEQUENCE [LARGE SCALE GENOMIC DNA]</scope>
    <source>
        <strain evidence="2 3">JCM 10989</strain>
    </source>
</reference>
<dbReference type="OrthoDB" id="169409at2157"/>
<dbReference type="RefSeq" id="WP_006652049.1">
    <property type="nucleotide sequence ID" value="NZ_AOIM01000013.1"/>
</dbReference>